<dbReference type="OrthoDB" id="8480037at2"/>
<evidence type="ECO:0000313" key="4">
    <source>
        <dbReference type="Proteomes" id="UP000319728"/>
    </source>
</evidence>
<evidence type="ECO:0000313" key="3">
    <source>
        <dbReference type="EMBL" id="TWJ29486.1"/>
    </source>
</evidence>
<dbReference type="PANTHER" id="PTHR11487">
    <property type="entry name" value="THIOESTERASE"/>
    <property type="match status" value="1"/>
</dbReference>
<dbReference type="InterPro" id="IPR029058">
    <property type="entry name" value="AB_hydrolase_fold"/>
</dbReference>
<organism evidence="3 4">
    <name type="scientific">Micromonospora sagamiensis</name>
    <dbReference type="NCBI Taxonomy" id="47875"/>
    <lineage>
        <taxon>Bacteria</taxon>
        <taxon>Bacillati</taxon>
        <taxon>Actinomycetota</taxon>
        <taxon>Actinomycetes</taxon>
        <taxon>Micromonosporales</taxon>
        <taxon>Micromonosporaceae</taxon>
        <taxon>Micromonospora</taxon>
    </lineage>
</organism>
<comment type="caution">
    <text evidence="3">The sequence shown here is derived from an EMBL/GenBank/DDBJ whole genome shotgun (WGS) entry which is preliminary data.</text>
</comment>
<dbReference type="AlphaFoldDB" id="A0A562WGU8"/>
<dbReference type="EMBL" id="VLLP01000001">
    <property type="protein sequence ID" value="TWJ29486.1"/>
    <property type="molecule type" value="Genomic_DNA"/>
</dbReference>
<dbReference type="InterPro" id="IPR012223">
    <property type="entry name" value="TEII"/>
</dbReference>
<name>A0A562WGU8_9ACTN</name>
<keyword evidence="4" id="KW-1185">Reference proteome</keyword>
<dbReference type="Gene3D" id="3.40.50.1820">
    <property type="entry name" value="alpha/beta hydrolase"/>
    <property type="match status" value="1"/>
</dbReference>
<sequence>MTGDRWWQIPVPRPDAGVRLICLPHAGGGPAGYAHWAGRLIGMEVVLVRPPGRESRYAEPPYTRIGPLVSDLATALRPLLDGRWVLYGHSLGALVGYELLQHLHGSGGRLPERLVVSGAEAPDVGRRAGHLLHQLPDDALIDRAAELGGTPPALLANRDLLRLLLPTLRADLEVAETYRWAARPALPVPIHAFHGRRDPLVTPEAAARWHAHTDSAFDLTTLPGGHFLRPEEESVLLAALDRDGGRHPHRDGVGAGSGPRPGRPAPTIDDHRVHRR</sequence>
<dbReference type="InterPro" id="IPR001031">
    <property type="entry name" value="Thioesterase"/>
</dbReference>
<comment type="similarity">
    <text evidence="1">Belongs to the thioesterase family.</text>
</comment>
<dbReference type="GO" id="GO:0008610">
    <property type="term" value="P:lipid biosynthetic process"/>
    <property type="evidence" value="ECO:0007669"/>
    <property type="project" value="TreeGrafter"/>
</dbReference>
<feature type="region of interest" description="Disordered" evidence="2">
    <location>
        <begin position="242"/>
        <end position="276"/>
    </location>
</feature>
<dbReference type="Pfam" id="PF00975">
    <property type="entry name" value="Thioesterase"/>
    <property type="match status" value="1"/>
</dbReference>
<evidence type="ECO:0000256" key="2">
    <source>
        <dbReference type="SAM" id="MobiDB-lite"/>
    </source>
</evidence>
<gene>
    <name evidence="3" type="ORF">JD81_02996</name>
</gene>
<dbReference type="RefSeq" id="WP_145818387.1">
    <property type="nucleotide sequence ID" value="NZ_AP023438.1"/>
</dbReference>
<proteinExistence type="inferred from homology"/>
<dbReference type="SUPFAM" id="SSF53474">
    <property type="entry name" value="alpha/beta-Hydrolases"/>
    <property type="match status" value="1"/>
</dbReference>
<dbReference type="PANTHER" id="PTHR11487:SF0">
    <property type="entry name" value="S-ACYL FATTY ACID SYNTHASE THIOESTERASE, MEDIUM CHAIN"/>
    <property type="match status" value="1"/>
</dbReference>
<feature type="compositionally biased region" description="Basic and acidic residues" evidence="2">
    <location>
        <begin position="242"/>
        <end position="252"/>
    </location>
</feature>
<dbReference type="Proteomes" id="UP000319728">
    <property type="component" value="Unassembled WGS sequence"/>
</dbReference>
<protein>
    <submittedName>
        <fullName evidence="3">Surfactin synthase thioesterase subunit</fullName>
    </submittedName>
</protein>
<accession>A0A562WGU8</accession>
<reference evidence="3 4" key="1">
    <citation type="submission" date="2019-07" db="EMBL/GenBank/DDBJ databases">
        <title>R&amp;d 2014.</title>
        <authorList>
            <person name="Klenk H.-P."/>
        </authorList>
    </citation>
    <scope>NUCLEOTIDE SEQUENCE [LARGE SCALE GENOMIC DNA]</scope>
    <source>
        <strain evidence="3 4">DSM 43912</strain>
    </source>
</reference>
<evidence type="ECO:0000256" key="1">
    <source>
        <dbReference type="ARBA" id="ARBA00007169"/>
    </source>
</evidence>